<comment type="caution">
    <text evidence="4">The sequence shown here is derived from an EMBL/GenBank/DDBJ whole genome shotgun (WGS) entry which is preliminary data.</text>
</comment>
<feature type="compositionally biased region" description="Polar residues" evidence="2">
    <location>
        <begin position="482"/>
        <end position="504"/>
    </location>
</feature>
<dbReference type="VEuPathDB" id="FungiDB:PC110_g13020"/>
<accession>A0A8T0ZLS8</accession>
<gene>
    <name evidence="4" type="ORF">PC113_g5461</name>
    <name evidence="5" type="ORF">PC115_g11398</name>
</gene>
<feature type="region of interest" description="Disordered" evidence="2">
    <location>
        <begin position="1223"/>
        <end position="1339"/>
    </location>
</feature>
<feature type="compositionally biased region" description="Polar residues" evidence="2">
    <location>
        <begin position="458"/>
        <end position="474"/>
    </location>
</feature>
<feature type="compositionally biased region" description="Basic and acidic residues" evidence="2">
    <location>
        <begin position="651"/>
        <end position="661"/>
    </location>
</feature>
<sequence>MSAVRRHINTSDRQSNTGVKGTALDVELFGLLSLIVDPKDGGGGDVRTPVRVGKASRSYQLVAGNLCTSFDLQAFGSVHTGDSALWTRISCRLLRANLSPRKGSNGHSIRSISTTIESCVKAKVSDANTRMETPVAFTAPLTVGHSRGSNGRSSTGTGAIGTFSARCRRVASSFPVRIRQRREHVYHLAFPVIYNWSLAHTKSQCSHDSLLHLVARSLCFLTGSYPPVSIELDHGLIRLVHWSATIFQTLLRSVEGGKASNTSRGMRRGHDSVGPRPTYGAATTPRSQRSAATTPRSQRSGSAGQGTILINLDVFIHRANIGRDISPNDEDLIVLFRRNSKEVTSEPARWSAEHCAVWNQHVGIQTSLLKHKKPQQGAGATATEFLKKEYEIVLVALPSHSAVALFSLDFATLVQLNASPQDRQKSFRLSPLKCRDLAATLEFDITWNLVQSPGNSQANTAANMMMHPSTNPHSTGLAGLPPSSTLLNKSSQGPKTQTPKAQTPRSRETSKSRRAANETSSVSTRRTTASLSSAGSERDLLEELSSSNCNNCRSAKRRLDRKEVQVLQLESFLKESQKRIDALSTENEELIIREKAETRHAAQQRALTLRLLQELEAAVQLCHNQMQVQDMTLLPQVELIERVKKLHEEADPLHGHSDSSRRSLTSQPSHGSFDFRVETEAALQRNQRLQQQLEFLGRSMDYDSETVEGATRSHRAATDASGTTISSARSGSVTVECEPRPVALTMTQQLNNLERENFKLRAELEGALANAASALKKHSGGFPSGLTTGLSLTAEVSETTSSSSREDIEEPENEDAALLSRIREQHEFEAGRSAALESELDKAKSEIGKLKDQLEAAQNERPSKEEKAPGFLDKIYADVGKAKLVLEDRVKQLDEMLASATEENGRLRSQIEELQQHKKSGSQDQATTAEMDAHITELERLLEQREEEVKRKEGELARTRRQLQDAQARARADESAKSELESELAGVRLSLKMAQEATTQLENQLALLSSSAAPATTTSTSFISHKSAASDATGHNDELADVQKQLKLSKQEVMQLRFRSNQLESVHERLEDALKEKRTLEVKLTALEGQLFEQRSRTINTDNSSFTAPSLDAKSSAMLTDMQRELDQKAAQLMIAERDVDHLRGQLSDHGVEITSPGNIEDVTDKVKQFENEIVRLCQRNDDQARKLEKLGARVTVAVRERDELEAIVQQMVTEMSLLGKDVKLPRTHRTPSIPEADETEEKSPSLQHRPPPVQMGKITDRYANAVASSSSASHTPGSSAPGVTSSKVAQLMKNFSAQSSDEDSPGVSPSGVTFKRPTKLDFRNRKASSTSHRSNDDR</sequence>
<keyword evidence="1" id="KW-0175">Coiled coil</keyword>
<feature type="coiled-coil region" evidence="1">
    <location>
        <begin position="1032"/>
        <end position="1090"/>
    </location>
</feature>
<feature type="region of interest" description="Disordered" evidence="2">
    <location>
        <begin position="711"/>
        <end position="734"/>
    </location>
</feature>
<proteinExistence type="predicted"/>
<feature type="compositionally biased region" description="Polar residues" evidence="2">
    <location>
        <begin position="284"/>
        <end position="302"/>
    </location>
</feature>
<evidence type="ECO:0000256" key="1">
    <source>
        <dbReference type="SAM" id="Coils"/>
    </source>
</evidence>
<feature type="domain" description="C2 NT-type" evidence="3">
    <location>
        <begin position="300"/>
        <end position="449"/>
    </location>
</feature>
<evidence type="ECO:0000256" key="2">
    <source>
        <dbReference type="SAM" id="MobiDB-lite"/>
    </source>
</evidence>
<reference evidence="4" key="1">
    <citation type="submission" date="2018-10" db="EMBL/GenBank/DDBJ databases">
        <title>Effector identification in a new, highly contiguous assembly of the strawberry crown rot pathogen Phytophthora cactorum.</title>
        <authorList>
            <person name="Armitage A.D."/>
            <person name="Nellist C.F."/>
            <person name="Bates H."/>
            <person name="Vickerstaff R.J."/>
            <person name="Harrison R.J."/>
        </authorList>
    </citation>
    <scope>NUCLEOTIDE SEQUENCE</scope>
    <source>
        <strain evidence="4">15-7</strain>
        <strain evidence="5">4032</strain>
    </source>
</reference>
<feature type="compositionally biased region" description="Low complexity" evidence="2">
    <location>
        <begin position="1264"/>
        <end position="1281"/>
    </location>
</feature>
<dbReference type="Pfam" id="PF10358">
    <property type="entry name" value="NT-C2"/>
    <property type="match status" value="1"/>
</dbReference>
<dbReference type="InterPro" id="IPR019448">
    <property type="entry name" value="NT-C2"/>
</dbReference>
<dbReference type="PANTHER" id="PTHR45615:SF80">
    <property type="entry name" value="GRIP DOMAIN-CONTAINING PROTEIN"/>
    <property type="match status" value="1"/>
</dbReference>
<feature type="compositionally biased region" description="Basic and acidic residues" evidence="2">
    <location>
        <begin position="968"/>
        <end position="980"/>
    </location>
</feature>
<feature type="compositionally biased region" description="Low complexity" evidence="2">
    <location>
        <begin position="794"/>
        <end position="803"/>
    </location>
</feature>
<dbReference type="EMBL" id="RCMI01000357">
    <property type="protein sequence ID" value="KAG2915348.1"/>
    <property type="molecule type" value="Genomic_DNA"/>
</dbReference>
<feature type="coiled-coil region" evidence="1">
    <location>
        <begin position="1119"/>
        <end position="1187"/>
    </location>
</feature>
<feature type="compositionally biased region" description="Polar residues" evidence="2">
    <location>
        <begin position="720"/>
        <end position="733"/>
    </location>
</feature>
<protein>
    <recommendedName>
        <fullName evidence="3">C2 NT-type domain-containing protein</fullName>
    </recommendedName>
</protein>
<evidence type="ECO:0000313" key="5">
    <source>
        <dbReference type="EMBL" id="KAG2915348.1"/>
    </source>
</evidence>
<dbReference type="Proteomes" id="UP000735874">
    <property type="component" value="Unassembled WGS sequence"/>
</dbReference>
<dbReference type="PROSITE" id="PS51840">
    <property type="entry name" value="C2_NT"/>
    <property type="match status" value="1"/>
</dbReference>
<feature type="region of interest" description="Disordered" evidence="2">
    <location>
        <begin position="458"/>
        <end position="540"/>
    </location>
</feature>
<feature type="coiled-coil region" evidence="1">
    <location>
        <begin position="743"/>
        <end position="770"/>
    </location>
</feature>
<dbReference type="PANTHER" id="PTHR45615">
    <property type="entry name" value="MYOSIN HEAVY CHAIN, NON-MUSCLE"/>
    <property type="match status" value="1"/>
</dbReference>
<dbReference type="EMBL" id="RCMG01000105">
    <property type="protein sequence ID" value="KAG2863385.1"/>
    <property type="molecule type" value="Genomic_DNA"/>
</dbReference>
<feature type="region of interest" description="Disordered" evidence="2">
    <location>
        <begin position="651"/>
        <end position="671"/>
    </location>
</feature>
<name>A0A8T0ZLS8_9STRA</name>
<feature type="region of interest" description="Disordered" evidence="2">
    <location>
        <begin position="950"/>
        <end position="982"/>
    </location>
</feature>
<feature type="region of interest" description="Disordered" evidence="2">
    <location>
        <begin position="258"/>
        <end position="303"/>
    </location>
</feature>
<organism evidence="4 6">
    <name type="scientific">Phytophthora cactorum</name>
    <dbReference type="NCBI Taxonomy" id="29920"/>
    <lineage>
        <taxon>Eukaryota</taxon>
        <taxon>Sar</taxon>
        <taxon>Stramenopiles</taxon>
        <taxon>Oomycota</taxon>
        <taxon>Peronosporomycetes</taxon>
        <taxon>Peronosporales</taxon>
        <taxon>Peronosporaceae</taxon>
        <taxon>Phytophthora</taxon>
    </lineage>
</organism>
<feature type="region of interest" description="Disordered" evidence="2">
    <location>
        <begin position="794"/>
        <end position="813"/>
    </location>
</feature>
<evidence type="ECO:0000313" key="6">
    <source>
        <dbReference type="Proteomes" id="UP000735874"/>
    </source>
</evidence>
<dbReference type="Proteomes" id="UP000774804">
    <property type="component" value="Unassembled WGS sequence"/>
</dbReference>
<feature type="compositionally biased region" description="Low complexity" evidence="2">
    <location>
        <begin position="519"/>
        <end position="535"/>
    </location>
</feature>
<evidence type="ECO:0000259" key="3">
    <source>
        <dbReference type="PROSITE" id="PS51840"/>
    </source>
</evidence>
<feature type="compositionally biased region" description="Polar residues" evidence="2">
    <location>
        <begin position="1282"/>
        <end position="1300"/>
    </location>
</feature>
<evidence type="ECO:0000313" key="4">
    <source>
        <dbReference type="EMBL" id="KAG2863385.1"/>
    </source>
</evidence>